<keyword evidence="1" id="KW-0812">Transmembrane</keyword>
<accession>A0ABT8UQM1</accession>
<protein>
    <submittedName>
        <fullName evidence="2">Uncharacterized protein</fullName>
    </submittedName>
</protein>
<comment type="caution">
    <text evidence="2">The sequence shown here is derived from an EMBL/GenBank/DDBJ whole genome shotgun (WGS) entry which is preliminary data.</text>
</comment>
<proteinExistence type="predicted"/>
<keyword evidence="3" id="KW-1185">Reference proteome</keyword>
<evidence type="ECO:0000313" key="2">
    <source>
        <dbReference type="EMBL" id="MDO3639135.1"/>
    </source>
</evidence>
<evidence type="ECO:0000313" key="3">
    <source>
        <dbReference type="Proteomes" id="UP001168823"/>
    </source>
</evidence>
<name>A0ABT8UQM1_9MYCO</name>
<sequence>MAHQDGVAVEAARRPRAGAAQIVITAALLFLQLTLAQIAASVVGLTAISAVASCDSGDCDPRWAQWAMEATLYGGGALLIVTTAIAIWRLAKAKQSVRVAITGCVLQVLLALAAAMMVGITGPVSF</sequence>
<dbReference type="EMBL" id="JAUMSQ010000283">
    <property type="protein sequence ID" value="MDO3639135.1"/>
    <property type="molecule type" value="Genomic_DNA"/>
</dbReference>
<dbReference type="Proteomes" id="UP001168823">
    <property type="component" value="Unassembled WGS sequence"/>
</dbReference>
<keyword evidence="1" id="KW-0472">Membrane</keyword>
<feature type="transmembrane region" description="Helical" evidence="1">
    <location>
        <begin position="22"/>
        <end position="50"/>
    </location>
</feature>
<evidence type="ECO:0000256" key="1">
    <source>
        <dbReference type="SAM" id="Phobius"/>
    </source>
</evidence>
<reference evidence="2" key="1">
    <citation type="submission" date="2023-07" db="EMBL/GenBank/DDBJ databases">
        <title>Mycolicibacterium sp. nov., a novel bacterial species.</title>
        <authorList>
            <person name="Cao Y."/>
        </authorList>
    </citation>
    <scope>NUCLEOTIDE SEQUENCE</scope>
    <source>
        <strain evidence="2">KC 300</strain>
    </source>
</reference>
<feature type="transmembrane region" description="Helical" evidence="1">
    <location>
        <begin position="70"/>
        <end position="88"/>
    </location>
</feature>
<feature type="transmembrane region" description="Helical" evidence="1">
    <location>
        <begin position="100"/>
        <end position="120"/>
    </location>
</feature>
<gene>
    <name evidence="2" type="ORF">Q2100_25565</name>
</gene>
<dbReference type="RefSeq" id="WP_302916315.1">
    <property type="nucleotide sequence ID" value="NZ_JAUMSQ010000283.1"/>
</dbReference>
<keyword evidence="1" id="KW-1133">Transmembrane helix</keyword>
<organism evidence="2 3">
    <name type="scientific">Mycolicibacterium arseniciresistens</name>
    <dbReference type="NCBI Taxonomy" id="3062257"/>
    <lineage>
        <taxon>Bacteria</taxon>
        <taxon>Bacillati</taxon>
        <taxon>Actinomycetota</taxon>
        <taxon>Actinomycetes</taxon>
        <taxon>Mycobacteriales</taxon>
        <taxon>Mycobacteriaceae</taxon>
        <taxon>Mycolicibacterium</taxon>
    </lineage>
</organism>